<name>A0A510YCY5_MARHA</name>
<dbReference type="GO" id="GO:0045454">
    <property type="term" value="P:cell redox homeostasis"/>
    <property type="evidence" value="ECO:0007669"/>
    <property type="project" value="TreeGrafter"/>
</dbReference>
<feature type="region of interest" description="Disordered" evidence="13">
    <location>
        <begin position="1"/>
        <end position="31"/>
    </location>
</feature>
<dbReference type="EC" id="1.11.1.24" evidence="3"/>
<evidence type="ECO:0000259" key="14">
    <source>
        <dbReference type="PROSITE" id="PS51352"/>
    </source>
</evidence>
<dbReference type="STRING" id="1371.GCA_900166605_00976"/>
<dbReference type="InterPro" id="IPR050924">
    <property type="entry name" value="Peroxiredoxin_BCP/PrxQ"/>
</dbReference>
<keyword evidence="7" id="KW-1015">Disulfide bond</keyword>
<evidence type="ECO:0000256" key="5">
    <source>
        <dbReference type="ARBA" id="ARBA00022862"/>
    </source>
</evidence>
<comment type="catalytic activity">
    <reaction evidence="12">
        <text>a hydroperoxide + [thioredoxin]-dithiol = an alcohol + [thioredoxin]-disulfide + H2O</text>
        <dbReference type="Rhea" id="RHEA:62620"/>
        <dbReference type="Rhea" id="RHEA-COMP:10698"/>
        <dbReference type="Rhea" id="RHEA-COMP:10700"/>
        <dbReference type="ChEBI" id="CHEBI:15377"/>
        <dbReference type="ChEBI" id="CHEBI:29950"/>
        <dbReference type="ChEBI" id="CHEBI:30879"/>
        <dbReference type="ChEBI" id="CHEBI:35924"/>
        <dbReference type="ChEBI" id="CHEBI:50058"/>
        <dbReference type="EC" id="1.11.1.24"/>
    </reaction>
</comment>
<dbReference type="EMBL" id="BJUN01000035">
    <property type="protein sequence ID" value="GEK60217.1"/>
    <property type="molecule type" value="Genomic_DNA"/>
</dbReference>
<dbReference type="Gene3D" id="3.40.30.10">
    <property type="entry name" value="Glutaredoxin"/>
    <property type="match status" value="1"/>
</dbReference>
<proteinExistence type="inferred from homology"/>
<dbReference type="SUPFAM" id="SSF52833">
    <property type="entry name" value="Thioredoxin-like"/>
    <property type="match status" value="1"/>
</dbReference>
<evidence type="ECO:0000256" key="1">
    <source>
        <dbReference type="ARBA" id="ARBA00003330"/>
    </source>
</evidence>
<comment type="similarity">
    <text evidence="10">Belongs to the peroxiredoxin family. BCP/PrxQ subfamily.</text>
</comment>
<dbReference type="InterPro" id="IPR000866">
    <property type="entry name" value="AhpC/TSA"/>
</dbReference>
<dbReference type="GO" id="GO:0008379">
    <property type="term" value="F:thioredoxin peroxidase activity"/>
    <property type="evidence" value="ECO:0007669"/>
    <property type="project" value="TreeGrafter"/>
</dbReference>
<organism evidence="15 16">
    <name type="scientific">Marinococcus halophilus</name>
    <dbReference type="NCBI Taxonomy" id="1371"/>
    <lineage>
        <taxon>Bacteria</taxon>
        <taxon>Bacillati</taxon>
        <taxon>Bacillota</taxon>
        <taxon>Bacilli</taxon>
        <taxon>Bacillales</taxon>
        <taxon>Bacillaceae</taxon>
        <taxon>Marinococcus</taxon>
    </lineage>
</organism>
<gene>
    <name evidence="15" type="ORF">MHA01_31220</name>
</gene>
<feature type="domain" description="Thioredoxin" evidence="14">
    <location>
        <begin position="21"/>
        <end position="174"/>
    </location>
</feature>
<evidence type="ECO:0000313" key="15">
    <source>
        <dbReference type="EMBL" id="GEK60217.1"/>
    </source>
</evidence>
<evidence type="ECO:0000256" key="10">
    <source>
        <dbReference type="ARBA" id="ARBA00038489"/>
    </source>
</evidence>
<comment type="function">
    <text evidence="1">Thiol-specific peroxidase that catalyzes the reduction of hydrogen peroxide and organic hydroperoxides to water and alcohols, respectively. Plays a role in cell protection against oxidative stress by detoxifying peroxides and as sensor of hydrogen peroxide-mediated signaling events.</text>
</comment>
<accession>A0A510YCY5</accession>
<evidence type="ECO:0000256" key="11">
    <source>
        <dbReference type="ARBA" id="ARBA00041373"/>
    </source>
</evidence>
<sequence>MKTSVEVIDVSTEESSVNPKDLEGEKAPDFELPATTGENIRLSDYQGQNVILYFYPKDNTPGCTTEACDFRDALPELNDKNVKVLGVSPDSMKKHENFTAKHDLSFPLLSDEEQEAAAAYGVWKWKKNFGKEYLGIVRSTFFIDTEGTVQKVWDEVKVKNHIGEVSGYVDEFLSSSKK</sequence>
<keyword evidence="4" id="KW-0575">Peroxidase</keyword>
<keyword evidence="5" id="KW-0049">Antioxidant</keyword>
<dbReference type="RefSeq" id="WP_094909111.1">
    <property type="nucleotide sequence ID" value="NZ_BJUN01000035.1"/>
</dbReference>
<evidence type="ECO:0000256" key="7">
    <source>
        <dbReference type="ARBA" id="ARBA00023157"/>
    </source>
</evidence>
<evidence type="ECO:0000256" key="9">
    <source>
        <dbReference type="ARBA" id="ARBA00032824"/>
    </source>
</evidence>
<dbReference type="Pfam" id="PF00578">
    <property type="entry name" value="AhpC-TSA"/>
    <property type="match status" value="1"/>
</dbReference>
<reference evidence="15 16" key="1">
    <citation type="submission" date="2019-07" db="EMBL/GenBank/DDBJ databases">
        <title>Whole genome shotgun sequence of Marinococcus halophilus NBRC 102359.</title>
        <authorList>
            <person name="Hosoyama A."/>
            <person name="Uohara A."/>
            <person name="Ohji S."/>
            <person name="Ichikawa N."/>
        </authorList>
    </citation>
    <scope>NUCLEOTIDE SEQUENCE [LARGE SCALE GENOMIC DNA]</scope>
    <source>
        <strain evidence="15 16">NBRC 102359</strain>
    </source>
</reference>
<dbReference type="FunFam" id="3.40.30.10:FF:000007">
    <property type="entry name" value="Thioredoxin-dependent thiol peroxidase"/>
    <property type="match status" value="1"/>
</dbReference>
<dbReference type="NCBIfam" id="NF006960">
    <property type="entry name" value="PRK09437.1"/>
    <property type="match status" value="1"/>
</dbReference>
<comment type="caution">
    <text evidence="15">The sequence shown here is derived from an EMBL/GenBank/DDBJ whole genome shotgun (WGS) entry which is preliminary data.</text>
</comment>
<dbReference type="InterPro" id="IPR036249">
    <property type="entry name" value="Thioredoxin-like_sf"/>
</dbReference>
<dbReference type="PROSITE" id="PS51352">
    <property type="entry name" value="THIOREDOXIN_2"/>
    <property type="match status" value="1"/>
</dbReference>
<feature type="compositionally biased region" description="Basic and acidic residues" evidence="13">
    <location>
        <begin position="20"/>
        <end position="29"/>
    </location>
</feature>
<evidence type="ECO:0000256" key="3">
    <source>
        <dbReference type="ARBA" id="ARBA00013017"/>
    </source>
</evidence>
<dbReference type="PANTHER" id="PTHR42801:SF4">
    <property type="entry name" value="AHPC_TSA FAMILY PROTEIN"/>
    <property type="match status" value="1"/>
</dbReference>
<dbReference type="Proteomes" id="UP000321051">
    <property type="component" value="Unassembled WGS sequence"/>
</dbReference>
<comment type="subunit">
    <text evidence="2">Monomer.</text>
</comment>
<dbReference type="OrthoDB" id="9812811at2"/>
<evidence type="ECO:0000256" key="4">
    <source>
        <dbReference type="ARBA" id="ARBA00022559"/>
    </source>
</evidence>
<keyword evidence="16" id="KW-1185">Reference proteome</keyword>
<keyword evidence="8" id="KW-0676">Redox-active center</keyword>
<dbReference type="GO" id="GO:0005737">
    <property type="term" value="C:cytoplasm"/>
    <property type="evidence" value="ECO:0007669"/>
    <property type="project" value="TreeGrafter"/>
</dbReference>
<dbReference type="InterPro" id="IPR013766">
    <property type="entry name" value="Thioredoxin_domain"/>
</dbReference>
<dbReference type="AlphaFoldDB" id="A0A510YCY5"/>
<evidence type="ECO:0000256" key="8">
    <source>
        <dbReference type="ARBA" id="ARBA00023284"/>
    </source>
</evidence>
<keyword evidence="6" id="KW-0560">Oxidoreductase</keyword>
<dbReference type="PANTHER" id="PTHR42801">
    <property type="entry name" value="THIOREDOXIN-DEPENDENT PEROXIDE REDUCTASE"/>
    <property type="match status" value="1"/>
</dbReference>
<protein>
    <recommendedName>
        <fullName evidence="3">thioredoxin-dependent peroxiredoxin</fullName>
        <ecNumber evidence="3">1.11.1.24</ecNumber>
    </recommendedName>
    <alternativeName>
        <fullName evidence="11">Bacterioferritin comigratory protein</fullName>
    </alternativeName>
    <alternativeName>
        <fullName evidence="9">Thioredoxin peroxidase</fullName>
    </alternativeName>
</protein>
<dbReference type="CDD" id="cd03017">
    <property type="entry name" value="PRX_BCP"/>
    <property type="match status" value="1"/>
</dbReference>
<evidence type="ECO:0000256" key="13">
    <source>
        <dbReference type="SAM" id="MobiDB-lite"/>
    </source>
</evidence>
<evidence type="ECO:0000256" key="2">
    <source>
        <dbReference type="ARBA" id="ARBA00011245"/>
    </source>
</evidence>
<dbReference type="GO" id="GO:0034599">
    <property type="term" value="P:cellular response to oxidative stress"/>
    <property type="evidence" value="ECO:0007669"/>
    <property type="project" value="TreeGrafter"/>
</dbReference>
<evidence type="ECO:0000313" key="16">
    <source>
        <dbReference type="Proteomes" id="UP000321051"/>
    </source>
</evidence>
<evidence type="ECO:0000256" key="12">
    <source>
        <dbReference type="ARBA" id="ARBA00049091"/>
    </source>
</evidence>
<evidence type="ECO:0000256" key="6">
    <source>
        <dbReference type="ARBA" id="ARBA00023002"/>
    </source>
</evidence>